<proteinExistence type="predicted"/>
<comment type="caution">
    <text evidence="1">The sequence shown here is derived from an EMBL/GenBank/DDBJ whole genome shotgun (WGS) entry which is preliminary data.</text>
</comment>
<dbReference type="Proteomes" id="UP001163324">
    <property type="component" value="Chromosome 2"/>
</dbReference>
<reference evidence="1" key="1">
    <citation type="submission" date="2022-10" db="EMBL/GenBank/DDBJ databases">
        <title>Complete Genome of Trichothecium roseum strain YXFP-22015, a Plant Pathogen Isolated from Citrus.</title>
        <authorList>
            <person name="Wang Y."/>
            <person name="Zhu L."/>
        </authorList>
    </citation>
    <scope>NUCLEOTIDE SEQUENCE</scope>
    <source>
        <strain evidence="1">YXFP-22015</strain>
    </source>
</reference>
<keyword evidence="2" id="KW-1185">Reference proteome</keyword>
<evidence type="ECO:0000313" key="1">
    <source>
        <dbReference type="EMBL" id="KAI9902865.1"/>
    </source>
</evidence>
<sequence length="329" mass="36395">MGKKQKQPVRWGDWSEIFFDTQSRRYFRQRQNTEGQTETQWVEDSTNVNSNASGSLTLVPDAMAGAFGQVALNQDLAAAGEDDRAVQFAIDQSRREQGERRYAGESSASYPPYAAGTQAYGAGGQAHLPSINDGQVWSGPSTATPMDSTLVRGNRNSMEASGFRVYRSDQFPVGRVVKVHWAQPHGNSRAGVTAPSVETCQPKNKPPFHITFRRFVIVAQYRGSSTALPINTYGGNGCLHKGHHAAYHGIICDSRNTVWPLANEPPLGHPTVRVNMFPNETLSVESRINYVKPSTLEHNYNVQLLGDVHPEDLEILLQNWSRHFTATGQ</sequence>
<evidence type="ECO:0000313" key="2">
    <source>
        <dbReference type="Proteomes" id="UP001163324"/>
    </source>
</evidence>
<dbReference type="EMBL" id="CM047941">
    <property type="protein sequence ID" value="KAI9902865.1"/>
    <property type="molecule type" value="Genomic_DNA"/>
</dbReference>
<gene>
    <name evidence="1" type="ORF">N3K66_002217</name>
</gene>
<organism evidence="1 2">
    <name type="scientific">Trichothecium roseum</name>
    <dbReference type="NCBI Taxonomy" id="47278"/>
    <lineage>
        <taxon>Eukaryota</taxon>
        <taxon>Fungi</taxon>
        <taxon>Dikarya</taxon>
        <taxon>Ascomycota</taxon>
        <taxon>Pezizomycotina</taxon>
        <taxon>Sordariomycetes</taxon>
        <taxon>Hypocreomycetidae</taxon>
        <taxon>Hypocreales</taxon>
        <taxon>Hypocreales incertae sedis</taxon>
        <taxon>Trichothecium</taxon>
    </lineage>
</organism>
<protein>
    <submittedName>
        <fullName evidence="1">Uncharacterized protein</fullName>
    </submittedName>
</protein>
<name>A0ACC0VAK5_9HYPO</name>
<accession>A0ACC0VAK5</accession>